<evidence type="ECO:0000313" key="7">
    <source>
        <dbReference type="EMBL" id="WAT23982.1"/>
    </source>
</evidence>
<dbReference type="PANTHER" id="PTHR37422:SF13">
    <property type="entry name" value="LIPOPOLYSACCHARIDE BIOSYNTHESIS PROTEIN PA4999-RELATED"/>
    <property type="match status" value="1"/>
</dbReference>
<protein>
    <submittedName>
        <fullName evidence="7">O-antigen ligase family protein</fullName>
    </submittedName>
</protein>
<keyword evidence="4 5" id="KW-0472">Membrane</keyword>
<evidence type="ECO:0000313" key="8">
    <source>
        <dbReference type="Proteomes" id="UP001164714"/>
    </source>
</evidence>
<feature type="transmembrane region" description="Helical" evidence="5">
    <location>
        <begin position="152"/>
        <end position="170"/>
    </location>
</feature>
<feature type="transmembrane region" description="Helical" evidence="5">
    <location>
        <begin position="355"/>
        <end position="372"/>
    </location>
</feature>
<organism evidence="7 8">
    <name type="scientific">Aerococcus urinaeequi</name>
    <dbReference type="NCBI Taxonomy" id="51665"/>
    <lineage>
        <taxon>Bacteria</taxon>
        <taxon>Bacillati</taxon>
        <taxon>Bacillota</taxon>
        <taxon>Bacilli</taxon>
        <taxon>Lactobacillales</taxon>
        <taxon>Aerococcaceae</taxon>
        <taxon>Aerococcus</taxon>
    </lineage>
</organism>
<proteinExistence type="predicted"/>
<feature type="domain" description="O-antigen ligase-related" evidence="6">
    <location>
        <begin position="191"/>
        <end position="331"/>
    </location>
</feature>
<feature type="transmembrane region" description="Helical" evidence="5">
    <location>
        <begin position="59"/>
        <end position="75"/>
    </location>
</feature>
<name>A0AA47J2Z4_9LACT</name>
<feature type="transmembrane region" description="Helical" evidence="5">
    <location>
        <begin position="229"/>
        <end position="249"/>
    </location>
</feature>
<feature type="transmembrane region" description="Helical" evidence="5">
    <location>
        <begin position="177"/>
        <end position="194"/>
    </location>
</feature>
<dbReference type="InterPro" id="IPR051533">
    <property type="entry name" value="WaaL-like"/>
</dbReference>
<comment type="subcellular location">
    <subcellularLocation>
        <location evidence="1">Membrane</location>
        <topology evidence="1">Multi-pass membrane protein</topology>
    </subcellularLocation>
</comment>
<dbReference type="Pfam" id="PF04932">
    <property type="entry name" value="Wzy_C"/>
    <property type="match status" value="1"/>
</dbReference>
<feature type="transmembrane region" description="Helical" evidence="5">
    <location>
        <begin position="319"/>
        <end position="343"/>
    </location>
</feature>
<reference evidence="7" key="1">
    <citation type="submission" date="2022-12" db="EMBL/GenBank/DDBJ databases">
        <title>Whole genome sequence analysis of a duck derived balloon bacteium Aerococcus urinaeequi henan2020.</title>
        <authorList>
            <person name="Zhang H."/>
            <person name="Qiao H.X."/>
            <person name="Bian C.Z."/>
            <person name="Shu J.C."/>
        </authorList>
    </citation>
    <scope>NUCLEOTIDE SEQUENCE</scope>
    <source>
        <strain evidence="7">2020-HN-1</strain>
    </source>
</reference>
<dbReference type="GO" id="GO:0016020">
    <property type="term" value="C:membrane"/>
    <property type="evidence" value="ECO:0007669"/>
    <property type="project" value="UniProtKB-SubCell"/>
</dbReference>
<dbReference type="EMBL" id="CP114063">
    <property type="protein sequence ID" value="WAT23982.1"/>
    <property type="molecule type" value="Genomic_DNA"/>
</dbReference>
<dbReference type="Proteomes" id="UP001164714">
    <property type="component" value="Chromosome"/>
</dbReference>
<feature type="transmembrane region" description="Helical" evidence="5">
    <location>
        <begin position="113"/>
        <end position="132"/>
    </location>
</feature>
<feature type="transmembrane region" description="Helical" evidence="5">
    <location>
        <begin position="81"/>
        <end position="101"/>
    </location>
</feature>
<evidence type="ECO:0000256" key="3">
    <source>
        <dbReference type="ARBA" id="ARBA00022989"/>
    </source>
</evidence>
<evidence type="ECO:0000256" key="4">
    <source>
        <dbReference type="ARBA" id="ARBA00023136"/>
    </source>
</evidence>
<dbReference type="PANTHER" id="PTHR37422">
    <property type="entry name" value="TEICHURONIC ACID BIOSYNTHESIS PROTEIN TUAE"/>
    <property type="match status" value="1"/>
</dbReference>
<gene>
    <name evidence="7" type="ORF">OZ415_06880</name>
</gene>
<feature type="transmembrane region" description="Helical" evidence="5">
    <location>
        <begin position="7"/>
        <end position="23"/>
    </location>
</feature>
<evidence type="ECO:0000259" key="6">
    <source>
        <dbReference type="Pfam" id="PF04932"/>
    </source>
</evidence>
<dbReference type="GO" id="GO:0016874">
    <property type="term" value="F:ligase activity"/>
    <property type="evidence" value="ECO:0007669"/>
    <property type="project" value="UniProtKB-KW"/>
</dbReference>
<feature type="transmembrane region" description="Helical" evidence="5">
    <location>
        <begin position="200"/>
        <end position="217"/>
    </location>
</feature>
<keyword evidence="3 5" id="KW-1133">Transmembrane helix</keyword>
<dbReference type="RefSeq" id="WP_269104595.1">
    <property type="nucleotide sequence ID" value="NZ_CP114063.1"/>
</dbReference>
<feature type="transmembrane region" description="Helical" evidence="5">
    <location>
        <begin position="29"/>
        <end position="47"/>
    </location>
</feature>
<dbReference type="InterPro" id="IPR007016">
    <property type="entry name" value="O-antigen_ligase-rel_domated"/>
</dbReference>
<keyword evidence="7" id="KW-0436">Ligase</keyword>
<evidence type="ECO:0000256" key="5">
    <source>
        <dbReference type="SAM" id="Phobius"/>
    </source>
</evidence>
<keyword evidence="2 5" id="KW-0812">Transmembrane</keyword>
<evidence type="ECO:0000256" key="2">
    <source>
        <dbReference type="ARBA" id="ARBA00022692"/>
    </source>
</evidence>
<sequence length="399" mass="46577">MKIKFNLLDTLVFLYLCSLTLVLNTPLWFLADVLLFILLFSYLVNFYVSKRKILLTKSFLWHTIFLILSIMSVLWTKRIEIYPLFSILHINIAILLLTNYLKNNGVNNYISMPFFISGMISTISVWQLYGPIFLINQGTRINTAMLLNSNTYAILLLVITLVLGSDLVFNNNSRFKNIFYVLMLINVVYQNIFLTGSRKGLVSVGIILIFIMIYYLLINANYLNKKTFINLLIGTLLLLPGIFFGFRYFSELGLFNRITNIFDFFRGQDIQEQSVYIRSRMIEIGIGLFKQRPFFGWGLDQFKYLSGYGVYSHSNYVEVLVSLGGVGLLLLYNTIFTLLNEVIKLWKFLPLKNKLMVLTIISIVMFNDIALVSYYDRLYWFLITFSIGLWEYFKNEELN</sequence>
<accession>A0AA47J2Z4</accession>
<dbReference type="AlphaFoldDB" id="A0AA47J2Z4"/>
<evidence type="ECO:0000256" key="1">
    <source>
        <dbReference type="ARBA" id="ARBA00004141"/>
    </source>
</evidence>